<keyword evidence="2 4" id="KW-0863">Zinc-finger</keyword>
<dbReference type="SUPFAM" id="SSF57903">
    <property type="entry name" value="FYVE/PHD zinc finger"/>
    <property type="match status" value="1"/>
</dbReference>
<dbReference type="PROSITE" id="PS50016">
    <property type="entry name" value="ZF_PHD_2"/>
    <property type="match status" value="1"/>
</dbReference>
<feature type="region of interest" description="Disordered" evidence="5">
    <location>
        <begin position="1"/>
        <end position="50"/>
    </location>
</feature>
<evidence type="ECO:0000256" key="3">
    <source>
        <dbReference type="ARBA" id="ARBA00022833"/>
    </source>
</evidence>
<evidence type="ECO:0000259" key="6">
    <source>
        <dbReference type="PROSITE" id="PS50016"/>
    </source>
</evidence>
<feature type="compositionally biased region" description="Polar residues" evidence="5">
    <location>
        <begin position="1"/>
        <end position="10"/>
    </location>
</feature>
<name>G9N6T8_HYPVG</name>
<organism evidence="7 8">
    <name type="scientific">Hypocrea virens (strain Gv29-8 / FGSC 10586)</name>
    <name type="common">Gliocladium virens</name>
    <name type="synonym">Trichoderma virens</name>
    <dbReference type="NCBI Taxonomy" id="413071"/>
    <lineage>
        <taxon>Eukaryota</taxon>
        <taxon>Fungi</taxon>
        <taxon>Dikarya</taxon>
        <taxon>Ascomycota</taxon>
        <taxon>Pezizomycotina</taxon>
        <taxon>Sordariomycetes</taxon>
        <taxon>Hypocreomycetidae</taxon>
        <taxon>Hypocreales</taxon>
        <taxon>Hypocreaceae</taxon>
        <taxon>Trichoderma</taxon>
    </lineage>
</organism>
<comment type="caution">
    <text evidence="7">The sequence shown here is derived from an EMBL/GenBank/DDBJ whole genome shotgun (WGS) entry which is preliminary data.</text>
</comment>
<dbReference type="RefSeq" id="XP_013951642.1">
    <property type="nucleotide sequence ID" value="XM_014096167.1"/>
</dbReference>
<keyword evidence="1" id="KW-0479">Metal-binding</keyword>
<dbReference type="EMBL" id="ABDF02000088">
    <property type="protein sequence ID" value="EHK17439.1"/>
    <property type="molecule type" value="Genomic_DNA"/>
</dbReference>
<evidence type="ECO:0000256" key="2">
    <source>
        <dbReference type="ARBA" id="ARBA00022771"/>
    </source>
</evidence>
<dbReference type="HOGENOM" id="CLU_035251_0_0_1"/>
<evidence type="ECO:0000256" key="5">
    <source>
        <dbReference type="SAM" id="MobiDB-lite"/>
    </source>
</evidence>
<dbReference type="GO" id="GO:0008270">
    <property type="term" value="F:zinc ion binding"/>
    <property type="evidence" value="ECO:0007669"/>
    <property type="project" value="UniProtKB-KW"/>
</dbReference>
<reference evidence="7 8" key="1">
    <citation type="journal article" date="2011" name="Genome Biol.">
        <title>Comparative genome sequence analysis underscores mycoparasitism as the ancestral life style of Trichoderma.</title>
        <authorList>
            <person name="Kubicek C.P."/>
            <person name="Herrera-Estrella A."/>
            <person name="Seidl-Seiboth V."/>
            <person name="Martinez D.A."/>
            <person name="Druzhinina I.S."/>
            <person name="Thon M."/>
            <person name="Zeilinger S."/>
            <person name="Casas-Flores S."/>
            <person name="Horwitz B.A."/>
            <person name="Mukherjee P.K."/>
            <person name="Mukherjee M."/>
            <person name="Kredics L."/>
            <person name="Alcaraz L.D."/>
            <person name="Aerts A."/>
            <person name="Antal Z."/>
            <person name="Atanasova L."/>
            <person name="Cervantes-Badillo M.G."/>
            <person name="Challacombe J."/>
            <person name="Chertkov O."/>
            <person name="McCluskey K."/>
            <person name="Coulpier F."/>
            <person name="Deshpande N."/>
            <person name="von Doehren H."/>
            <person name="Ebbole D.J."/>
            <person name="Esquivel-Naranjo E.U."/>
            <person name="Fekete E."/>
            <person name="Flipphi M."/>
            <person name="Glaser F."/>
            <person name="Gomez-Rodriguez E.Y."/>
            <person name="Gruber S."/>
            <person name="Han C."/>
            <person name="Henrissat B."/>
            <person name="Hermosa R."/>
            <person name="Hernandez-Onate M."/>
            <person name="Karaffa L."/>
            <person name="Kosti I."/>
            <person name="Le Crom S."/>
            <person name="Lindquist E."/>
            <person name="Lucas S."/>
            <person name="Luebeck M."/>
            <person name="Luebeck P.S."/>
            <person name="Margeot A."/>
            <person name="Metz B."/>
            <person name="Misra M."/>
            <person name="Nevalainen H."/>
            <person name="Omann M."/>
            <person name="Packer N."/>
            <person name="Perrone G."/>
            <person name="Uresti-Rivera E.E."/>
            <person name="Salamov A."/>
            <person name="Schmoll M."/>
            <person name="Seiboth B."/>
            <person name="Shapiro H."/>
            <person name="Sukno S."/>
            <person name="Tamayo-Ramos J.A."/>
            <person name="Tisch D."/>
            <person name="Wiest A."/>
            <person name="Wilkinson H.H."/>
            <person name="Zhang M."/>
            <person name="Coutinho P.M."/>
            <person name="Kenerley C.M."/>
            <person name="Monte E."/>
            <person name="Baker S.E."/>
            <person name="Grigoriev I.V."/>
        </authorList>
    </citation>
    <scope>NUCLEOTIDE SEQUENCE [LARGE SCALE GENOMIC DNA]</scope>
    <source>
        <strain evidence="8">Gv29-8 / FGSC 10586</strain>
    </source>
</reference>
<evidence type="ECO:0000313" key="7">
    <source>
        <dbReference type="EMBL" id="EHK17439.1"/>
    </source>
</evidence>
<keyword evidence="3" id="KW-0862">Zinc</keyword>
<feature type="region of interest" description="Disordered" evidence="5">
    <location>
        <begin position="70"/>
        <end position="110"/>
    </location>
</feature>
<dbReference type="PROSITE" id="PS01359">
    <property type="entry name" value="ZF_PHD_1"/>
    <property type="match status" value="1"/>
</dbReference>
<feature type="compositionally biased region" description="Low complexity" evidence="5">
    <location>
        <begin position="74"/>
        <end position="83"/>
    </location>
</feature>
<sequence>METPLSNNVPIESKDEDTSMRDSPAAVIVEPGPIVNADTENGCAPSSIPRPSYTLQFPSASWILDLIKNDEEPSSSNPSNKSEAVLQTEDERKDVPNGPNGSSIRDTLTMPISPTHLPLGSAANIIAANQLIGMKRKREDNEEADDFTQNTMSLPIPAPTPAVTLSVTEIPGAVRSDIEAKCSKCDESSLGSDNPFIPCSSCSRLWHQGCASLLVETEDMQQASRFMCPSCLSMSDNDVANHRTGYSQQQNEIERRRAKNLAALPDDVVPPKEELVGFWAGHASDAALTEYFYGKTKTEVLNILSFCDQLKPQLLVDIMVSVAKKHPDLPMFDSPSWNAKAMSAISARSKHSHQSSRSGTRMRHGHTVLEPRVKHKHKASKKTIKIASIPKEEESPLTDYRDSLPPMWPKAGEGLYAKLSPEDEDRAFLLDENDEEAFSHFGVDKFGKQIAIPDCFTHKHHLDIDPIPLFPRQPTPRSFMQNIHIAPAPKAGLYLQTCFF</sequence>
<evidence type="ECO:0000313" key="8">
    <source>
        <dbReference type="Proteomes" id="UP000007115"/>
    </source>
</evidence>
<dbReference type="InterPro" id="IPR013083">
    <property type="entry name" value="Znf_RING/FYVE/PHD"/>
</dbReference>
<dbReference type="Proteomes" id="UP000007115">
    <property type="component" value="Unassembled WGS sequence"/>
</dbReference>
<protein>
    <recommendedName>
        <fullName evidence="6">PHD-type domain-containing protein</fullName>
    </recommendedName>
</protein>
<dbReference type="InterPro" id="IPR019786">
    <property type="entry name" value="Zinc_finger_PHD-type_CS"/>
</dbReference>
<dbReference type="OrthoDB" id="5863171at2759"/>
<dbReference type="AlphaFoldDB" id="G9N6T8"/>
<dbReference type="GeneID" id="25790562"/>
<dbReference type="InterPro" id="IPR019787">
    <property type="entry name" value="Znf_PHD-finger"/>
</dbReference>
<dbReference type="Gene3D" id="3.30.40.10">
    <property type="entry name" value="Zinc/RING finger domain, C3HC4 (zinc finger)"/>
    <property type="match status" value="1"/>
</dbReference>
<keyword evidence="8" id="KW-1185">Reference proteome</keyword>
<feature type="compositionally biased region" description="Polar residues" evidence="5">
    <location>
        <begin position="99"/>
        <end position="110"/>
    </location>
</feature>
<gene>
    <name evidence="7" type="ORF">TRIVIDRAFT_210345</name>
</gene>
<dbReference type="InParanoid" id="G9N6T8"/>
<dbReference type="SMART" id="SM00249">
    <property type="entry name" value="PHD"/>
    <property type="match status" value="1"/>
</dbReference>
<proteinExistence type="predicted"/>
<dbReference type="InterPro" id="IPR011011">
    <property type="entry name" value="Znf_FYVE_PHD"/>
</dbReference>
<dbReference type="OMA" id="FCDQLKP"/>
<dbReference type="eggNOG" id="KOG4323">
    <property type="taxonomic scope" value="Eukaryota"/>
</dbReference>
<dbReference type="InterPro" id="IPR001965">
    <property type="entry name" value="Znf_PHD"/>
</dbReference>
<dbReference type="CDD" id="cd15489">
    <property type="entry name" value="PHD_SF"/>
    <property type="match status" value="1"/>
</dbReference>
<dbReference type="STRING" id="413071.G9N6T8"/>
<accession>G9N6T8</accession>
<evidence type="ECO:0000256" key="1">
    <source>
        <dbReference type="ARBA" id="ARBA00022723"/>
    </source>
</evidence>
<dbReference type="VEuPathDB" id="FungiDB:TRIVIDRAFT_210345"/>
<evidence type="ECO:0000256" key="4">
    <source>
        <dbReference type="PROSITE-ProRule" id="PRU00146"/>
    </source>
</evidence>
<feature type="domain" description="PHD-type" evidence="6">
    <location>
        <begin position="179"/>
        <end position="234"/>
    </location>
</feature>